<accession>A0ABY8ENI4</accession>
<organism evidence="2 3">
    <name type="scientific">Malassezia furfur</name>
    <name type="common">Pityriasis versicolor infection agent</name>
    <name type="synonym">Pityrosporum furfur</name>
    <dbReference type="NCBI Taxonomy" id="55194"/>
    <lineage>
        <taxon>Eukaryota</taxon>
        <taxon>Fungi</taxon>
        <taxon>Dikarya</taxon>
        <taxon>Basidiomycota</taxon>
        <taxon>Ustilaginomycotina</taxon>
        <taxon>Malasseziomycetes</taxon>
        <taxon>Malasseziales</taxon>
        <taxon>Malasseziaceae</taxon>
        <taxon>Malassezia</taxon>
    </lineage>
</organism>
<name>A0ABY8ENI4_MALFU</name>
<evidence type="ECO:0000256" key="1">
    <source>
        <dbReference type="ARBA" id="ARBA00006298"/>
    </source>
</evidence>
<protein>
    <submittedName>
        <fullName evidence="2">Mitochondrial distribution and morphology</fullName>
    </submittedName>
</protein>
<gene>
    <name evidence="2" type="primary">MDM20</name>
    <name evidence="2" type="ORF">GLX27_001758</name>
</gene>
<dbReference type="Pfam" id="PF09797">
    <property type="entry name" value="NatB_MDM20"/>
    <property type="match status" value="1"/>
</dbReference>
<evidence type="ECO:0000313" key="3">
    <source>
        <dbReference type="Proteomes" id="UP000818624"/>
    </source>
</evidence>
<keyword evidence="3" id="KW-1185">Reference proteome</keyword>
<proteinExistence type="inferred from homology"/>
<reference evidence="2 3" key="1">
    <citation type="journal article" date="2020" name="Elife">
        <title>Loss of centromere function drives karyotype evolution in closely related Malassezia species.</title>
        <authorList>
            <person name="Sankaranarayanan S.R."/>
            <person name="Ianiri G."/>
            <person name="Coelho M.A."/>
            <person name="Reza M.H."/>
            <person name="Thimmappa B.C."/>
            <person name="Ganguly P."/>
            <person name="Vadnala R.N."/>
            <person name="Sun S."/>
            <person name="Siddharthan R."/>
            <person name="Tellgren-Roth C."/>
            <person name="Dawson T.L."/>
            <person name="Heitman J."/>
            <person name="Sanyal K."/>
        </authorList>
    </citation>
    <scope>NUCLEOTIDE SEQUENCE [LARGE SCALE GENOMIC DNA]</scope>
    <source>
        <strain evidence="2">CBS14141</strain>
    </source>
</reference>
<dbReference type="PANTHER" id="PTHR22767">
    <property type="entry name" value="N-TERMINAL ACETYLTRANSFERASE-RELATED"/>
    <property type="match status" value="1"/>
</dbReference>
<sequence length="758" mass="84508">MSTRGSVLDQYRCSDIYNALDTGNYPLALTKADQVLRKGWLPLAGALRSIALLQLGQEDEAKDQVEQLLRGNVSTSVLPPLSLVMPRLGMGQKLAELYVLASEANPKDKDMAEDALTALLKARMYQRAQQVVLKQFKAKKDKQSYWRYIQLAVLHVRRATLTQSQSLKPPGSVLALQVANRLIQDHPLDVSQLTEETLFLYLRFYMLLGKEQFRSALALLQEPGPKRLVENSLSIQFLLREAWEANGDFGRILDDCRSRIENGDRNWAVISLFTQTLVRESLKAESPALCDHDVRVLISACEKDKWADRGSYLGILEAFRLSRDAKLPVQALTKHGLDYVPLMTKFFSRFSSRASCFDDLHPYLVNLTEPESKAFVEKVKGTQYNLASENGIRTCVNARKIYYLLGDSKETTTQPTSLLREYARSLDQARLPNTEMQIGDDLVVLAAFETLASSTTECISDATGLALYGVSESGKAYHLRLLLIRLLLQFGALDLAADHFEALGLKAVQWDAASHYGLDRNTAFGGTLHKVYAKQYTDHLKKFYAQSQFEVPDAIGQAFSNNKFSQIAHLSEFEKWVDTSCTRALVELDLIRAKLIQGGLDGHEKKQAIKTVQRLVAIVAKGGFSDQRDDTLIPCYDESKWDAIQRATSCGPKRATSWISTFLEVVASVLDVEGPAPQELGDELTDAETALVSFVRSLHGKDTHVTSVALFFQRKWCSLTAGIASLVEKAANCFEALHAAWIGIEVRAVSNYTGLAYL</sequence>
<comment type="similarity">
    <text evidence="1">Belongs to the MDM20/NAA25 family.</text>
</comment>
<dbReference type="InterPro" id="IPR019183">
    <property type="entry name" value="NAA25_NatB_aux_su"/>
</dbReference>
<evidence type="ECO:0000313" key="2">
    <source>
        <dbReference type="EMBL" id="WFD47111.1"/>
    </source>
</evidence>
<dbReference type="EMBL" id="CP046235">
    <property type="protein sequence ID" value="WFD47111.1"/>
    <property type="molecule type" value="Genomic_DNA"/>
</dbReference>
<dbReference type="PANTHER" id="PTHR22767:SF3">
    <property type="entry name" value="N-ALPHA-ACETYLTRANSFERASE 25, NATB AUXILIARY SUBUNIT"/>
    <property type="match status" value="1"/>
</dbReference>
<dbReference type="Proteomes" id="UP000818624">
    <property type="component" value="Chromosome 2"/>
</dbReference>
<dbReference type="Gene3D" id="1.25.40.1040">
    <property type="match status" value="1"/>
</dbReference>